<proteinExistence type="predicted"/>
<accession>A0AAE0ZVB0</accession>
<evidence type="ECO:0000313" key="2">
    <source>
        <dbReference type="EMBL" id="KAK3775983.1"/>
    </source>
</evidence>
<feature type="region of interest" description="Disordered" evidence="1">
    <location>
        <begin position="25"/>
        <end position="119"/>
    </location>
</feature>
<reference evidence="2" key="1">
    <citation type="journal article" date="2023" name="G3 (Bethesda)">
        <title>A reference genome for the long-term kleptoplast-retaining sea slug Elysia crispata morphotype clarki.</title>
        <authorList>
            <person name="Eastman K.E."/>
            <person name="Pendleton A.L."/>
            <person name="Shaikh M.A."/>
            <person name="Suttiyut T."/>
            <person name="Ogas R."/>
            <person name="Tomko P."/>
            <person name="Gavelis G."/>
            <person name="Widhalm J.R."/>
            <person name="Wisecaver J.H."/>
        </authorList>
    </citation>
    <scope>NUCLEOTIDE SEQUENCE</scope>
    <source>
        <strain evidence="2">ECLA1</strain>
    </source>
</reference>
<gene>
    <name evidence="2" type="ORF">RRG08_043668</name>
</gene>
<evidence type="ECO:0000313" key="3">
    <source>
        <dbReference type="Proteomes" id="UP001283361"/>
    </source>
</evidence>
<dbReference type="AlphaFoldDB" id="A0AAE0ZVB0"/>
<protein>
    <submittedName>
        <fullName evidence="2">Uncharacterized protein</fullName>
    </submittedName>
</protein>
<keyword evidence="3" id="KW-1185">Reference proteome</keyword>
<dbReference type="Proteomes" id="UP001283361">
    <property type="component" value="Unassembled WGS sequence"/>
</dbReference>
<sequence length="137" mass="14783">MVRVTHPKSAGAALVLDGAVGYKEKSHGSYSGCKLSDTLKESSSAKPGPSKADSPTQNGLCHLGLCLRDQPGRDSTSRQQQQPACGRSRTHALDGVDQLTRPNPAVTDRDARRGRLGYKRCPGTRGQCEDVIRKRRV</sequence>
<evidence type="ECO:0000256" key="1">
    <source>
        <dbReference type="SAM" id="MobiDB-lite"/>
    </source>
</evidence>
<dbReference type="EMBL" id="JAWDGP010003253">
    <property type="protein sequence ID" value="KAK3775983.1"/>
    <property type="molecule type" value="Genomic_DNA"/>
</dbReference>
<organism evidence="2 3">
    <name type="scientific">Elysia crispata</name>
    <name type="common">lettuce slug</name>
    <dbReference type="NCBI Taxonomy" id="231223"/>
    <lineage>
        <taxon>Eukaryota</taxon>
        <taxon>Metazoa</taxon>
        <taxon>Spiralia</taxon>
        <taxon>Lophotrochozoa</taxon>
        <taxon>Mollusca</taxon>
        <taxon>Gastropoda</taxon>
        <taxon>Heterobranchia</taxon>
        <taxon>Euthyneura</taxon>
        <taxon>Panpulmonata</taxon>
        <taxon>Sacoglossa</taxon>
        <taxon>Placobranchoidea</taxon>
        <taxon>Plakobranchidae</taxon>
        <taxon>Elysia</taxon>
    </lineage>
</organism>
<name>A0AAE0ZVB0_9GAST</name>
<comment type="caution">
    <text evidence="2">The sequence shown here is derived from an EMBL/GenBank/DDBJ whole genome shotgun (WGS) entry which is preliminary data.</text>
</comment>